<dbReference type="GO" id="GO:0005886">
    <property type="term" value="C:plasma membrane"/>
    <property type="evidence" value="ECO:0007669"/>
    <property type="project" value="TreeGrafter"/>
</dbReference>
<comment type="subcellular location">
    <subcellularLocation>
        <location evidence="1">Membrane</location>
        <topology evidence="1">Multi-pass membrane protein</topology>
    </subcellularLocation>
</comment>
<dbReference type="PANTHER" id="PTHR43359">
    <property type="entry name" value="FORMATE HYDROGENLYASE SUBUNIT 4"/>
    <property type="match status" value="1"/>
</dbReference>
<evidence type="ECO:0000256" key="3">
    <source>
        <dbReference type="ARBA" id="ARBA00022989"/>
    </source>
</evidence>
<evidence type="ECO:0000256" key="2">
    <source>
        <dbReference type="ARBA" id="ARBA00022692"/>
    </source>
</evidence>
<dbReference type="InterPro" id="IPR001694">
    <property type="entry name" value="NADH_UbQ_OxRdtase_su1/FPO"/>
</dbReference>
<accession>A0A076LE55</accession>
<dbReference type="Proteomes" id="UP000028781">
    <property type="component" value="Chromosome"/>
</dbReference>
<dbReference type="STRING" id="1301915.JH146_0216"/>
<reference evidence="6 7" key="1">
    <citation type="journal article" date="2015" name="Int. J. Syst. Evol. Microbiol.">
        <title>M ethanocaldococcus bathoardescens sp. nov., a hyperthermophilic methanogen isolated from a volcanically active deep-sea hydrothermal vent.</title>
        <authorList>
            <person name="Stewart L.C."/>
            <person name="Jung J.H."/>
            <person name="Kim Y.T."/>
            <person name="Kwon S.W."/>
            <person name="Park C.S."/>
            <person name="Holden J.F."/>
        </authorList>
    </citation>
    <scope>NUCLEOTIDE SEQUENCE [LARGE SCALE GENOMIC DNA]</scope>
    <source>
        <strain evidence="6 7">JH146</strain>
    </source>
</reference>
<dbReference type="Pfam" id="PF00146">
    <property type="entry name" value="NADHdh"/>
    <property type="match status" value="1"/>
</dbReference>
<protein>
    <submittedName>
        <fullName evidence="6">NADH dehydrogenase subunit</fullName>
    </submittedName>
</protein>
<dbReference type="RefSeq" id="WP_048201274.1">
    <property type="nucleotide sequence ID" value="NZ_CP009149.1"/>
</dbReference>
<dbReference type="HOGENOM" id="CLU_015134_0_2_2"/>
<dbReference type="InterPro" id="IPR052561">
    <property type="entry name" value="ComplexI_Subunit1"/>
</dbReference>
<proteinExistence type="predicted"/>
<keyword evidence="2 5" id="KW-0812">Transmembrane</keyword>
<dbReference type="AlphaFoldDB" id="A0A076LE55"/>
<feature type="transmembrane region" description="Helical" evidence="5">
    <location>
        <begin position="164"/>
        <end position="181"/>
    </location>
</feature>
<name>A0A076LE55_9EURY</name>
<keyword evidence="3 5" id="KW-1133">Transmembrane helix</keyword>
<evidence type="ECO:0000256" key="5">
    <source>
        <dbReference type="SAM" id="Phobius"/>
    </source>
</evidence>
<evidence type="ECO:0000256" key="1">
    <source>
        <dbReference type="ARBA" id="ARBA00004141"/>
    </source>
</evidence>
<evidence type="ECO:0000256" key="4">
    <source>
        <dbReference type="ARBA" id="ARBA00023136"/>
    </source>
</evidence>
<gene>
    <name evidence="6" type="ORF">JH146_0216</name>
</gene>
<feature type="transmembrane region" description="Helical" evidence="5">
    <location>
        <begin position="270"/>
        <end position="289"/>
    </location>
</feature>
<feature type="transmembrane region" description="Helical" evidence="5">
    <location>
        <begin position="244"/>
        <end position="264"/>
    </location>
</feature>
<dbReference type="KEGG" id="mjh:JH146_0216"/>
<organism evidence="6 7">
    <name type="scientific">Methanocaldococcus bathoardescens</name>
    <dbReference type="NCBI Taxonomy" id="1301915"/>
    <lineage>
        <taxon>Archaea</taxon>
        <taxon>Methanobacteriati</taxon>
        <taxon>Methanobacteriota</taxon>
        <taxon>Methanomada group</taxon>
        <taxon>Methanococci</taxon>
        <taxon>Methanococcales</taxon>
        <taxon>Methanocaldococcaceae</taxon>
        <taxon>Methanocaldococcus</taxon>
    </lineage>
</organism>
<dbReference type="GeneID" id="24890808"/>
<sequence>MDTSLIGTINLTIHAFLVGSLLLGLHRKIMARIQGRPGPPIIQYLLHTLKFYVKEVTFPITAGNPLYIFVALLDIAIWLAALIIAIDFKSSLLIIIGIYVLQKIVEHGCGLSSGSPYGKLGGVRSVFSAAAEVPLFAVVAAIYLTTHSVLISDILSYQEINGSLLFKMPICAFAFFVLLVSKTPNSPFGIVKGKDIVSGYMTEHYGLLGSIIYIADAIAYFVLLWLFIAVFIGPSVINDPILTLATMVIMTVILAFINGLTPLLAPHHSVMLQMTIAGIVLCDVLYRLITGG</sequence>
<keyword evidence="7" id="KW-1185">Reference proteome</keyword>
<dbReference type="EMBL" id="CP009149">
    <property type="protein sequence ID" value="AIJ05067.1"/>
    <property type="molecule type" value="Genomic_DNA"/>
</dbReference>
<dbReference type="PANTHER" id="PTHR43359:SF1">
    <property type="entry name" value="FORMATE HYDROGENLYASE SUBUNIT 4-RELATED"/>
    <property type="match status" value="1"/>
</dbReference>
<dbReference type="OrthoDB" id="15253at2157"/>
<evidence type="ECO:0000313" key="7">
    <source>
        <dbReference type="Proteomes" id="UP000028781"/>
    </source>
</evidence>
<keyword evidence="4 5" id="KW-0472">Membrane</keyword>
<feature type="transmembrane region" description="Helical" evidence="5">
    <location>
        <begin position="211"/>
        <end position="232"/>
    </location>
</feature>
<evidence type="ECO:0000313" key="6">
    <source>
        <dbReference type="EMBL" id="AIJ05067.1"/>
    </source>
</evidence>
<feature type="transmembrane region" description="Helical" evidence="5">
    <location>
        <begin position="6"/>
        <end position="25"/>
    </location>
</feature>
<feature type="transmembrane region" description="Helical" evidence="5">
    <location>
        <begin position="66"/>
        <end position="86"/>
    </location>
</feature>
<feature type="transmembrane region" description="Helical" evidence="5">
    <location>
        <begin position="133"/>
        <end position="152"/>
    </location>
</feature>